<dbReference type="InterPro" id="IPR000073">
    <property type="entry name" value="AB_hydrolase_1"/>
</dbReference>
<keyword evidence="3" id="KW-0378">Hydrolase</keyword>
<feature type="domain" description="AB hydrolase-1" evidence="2">
    <location>
        <begin position="138"/>
        <end position="248"/>
    </location>
</feature>
<feature type="region of interest" description="Disordered" evidence="1">
    <location>
        <begin position="80"/>
        <end position="112"/>
    </location>
</feature>
<gene>
    <name evidence="3" type="ORF">DI569_01295</name>
</gene>
<dbReference type="Gene3D" id="3.40.50.1820">
    <property type="entry name" value="alpha/beta hydrolase"/>
    <property type="match status" value="1"/>
</dbReference>
<accession>A0A2W5L5L3</accession>
<dbReference type="GO" id="GO:0016787">
    <property type="term" value="F:hydrolase activity"/>
    <property type="evidence" value="ECO:0007669"/>
    <property type="project" value="UniProtKB-KW"/>
</dbReference>
<dbReference type="SUPFAM" id="SSF53474">
    <property type="entry name" value="alpha/beta-Hydrolases"/>
    <property type="match status" value="1"/>
</dbReference>
<evidence type="ECO:0000313" key="3">
    <source>
        <dbReference type="EMBL" id="PZQ24486.1"/>
    </source>
</evidence>
<evidence type="ECO:0000313" key="4">
    <source>
        <dbReference type="Proteomes" id="UP000248597"/>
    </source>
</evidence>
<reference evidence="3 4" key="1">
    <citation type="submission" date="2017-08" db="EMBL/GenBank/DDBJ databases">
        <title>Infants hospitalized years apart are colonized by the same room-sourced microbial strains.</title>
        <authorList>
            <person name="Brooks B."/>
            <person name="Olm M.R."/>
            <person name="Firek B.A."/>
            <person name="Baker R."/>
            <person name="Thomas B.C."/>
            <person name="Morowitz M.J."/>
            <person name="Banfield J.F."/>
        </authorList>
    </citation>
    <scope>NUCLEOTIDE SEQUENCE [LARGE SCALE GENOMIC DNA]</scope>
    <source>
        <strain evidence="3">S2_005_003_R2_47</strain>
    </source>
</reference>
<organism evidence="3 4">
    <name type="scientific">Sphingopyxis macrogoltabida</name>
    <name type="common">Sphingomonas macrogoltabidus</name>
    <dbReference type="NCBI Taxonomy" id="33050"/>
    <lineage>
        <taxon>Bacteria</taxon>
        <taxon>Pseudomonadati</taxon>
        <taxon>Pseudomonadota</taxon>
        <taxon>Alphaproteobacteria</taxon>
        <taxon>Sphingomonadales</taxon>
        <taxon>Sphingomonadaceae</taxon>
        <taxon>Sphingopyxis</taxon>
    </lineage>
</organism>
<dbReference type="InterPro" id="IPR029058">
    <property type="entry name" value="AB_hydrolase_fold"/>
</dbReference>
<name>A0A2W5L5L3_SPHMC</name>
<sequence>MMLSFDPYIWIYKSKAREMRMAAIARGAEGCLGRRFRCVLRFRHMILHQEKDVPQHPPAMGRRAILAGLAAAPAALATAAAETSPRKPKRPSSWAPFRLEPAQSSWTAEPEQVPATERMIDVGDGVRLWTWDTGGTGPAVVLMHAYTGSGATWAYQQPVFARAGYRVVGYSRRGHFRSDRGPEDRPGRVIDDLDAIVTQLGISRFHLVGTAAGGFNVTDYALSHPGKLISLTVASSLGGVDEPDFVATTDAILPPGWRQLPSAFRELGPSYRAANPEGVQRWVELEEHAMTGPRLLQGKANRITWDALRTVRTPAMMLTGDADLYFPPARLRAVAAHLPGCRTALIAEAGHAAFWEQPEAFNRLILDHLALSARAG</sequence>
<dbReference type="PANTHER" id="PTHR43433">
    <property type="entry name" value="HYDROLASE, ALPHA/BETA FOLD FAMILY PROTEIN"/>
    <property type="match status" value="1"/>
</dbReference>
<dbReference type="EMBL" id="QFPJ01000002">
    <property type="protein sequence ID" value="PZQ24486.1"/>
    <property type="molecule type" value="Genomic_DNA"/>
</dbReference>
<dbReference type="PANTHER" id="PTHR43433:SF5">
    <property type="entry name" value="AB HYDROLASE-1 DOMAIN-CONTAINING PROTEIN"/>
    <property type="match status" value="1"/>
</dbReference>
<dbReference type="Proteomes" id="UP000248597">
    <property type="component" value="Unassembled WGS sequence"/>
</dbReference>
<comment type="caution">
    <text evidence="3">The sequence shown here is derived from an EMBL/GenBank/DDBJ whole genome shotgun (WGS) entry which is preliminary data.</text>
</comment>
<dbReference type="Pfam" id="PF00561">
    <property type="entry name" value="Abhydrolase_1"/>
    <property type="match status" value="1"/>
</dbReference>
<protein>
    <submittedName>
        <fullName evidence="3">Alpha/beta hydrolase</fullName>
    </submittedName>
</protein>
<proteinExistence type="predicted"/>
<dbReference type="AlphaFoldDB" id="A0A2W5L5L3"/>
<dbReference type="InterPro" id="IPR050471">
    <property type="entry name" value="AB_hydrolase"/>
</dbReference>
<evidence type="ECO:0000256" key="1">
    <source>
        <dbReference type="SAM" id="MobiDB-lite"/>
    </source>
</evidence>
<evidence type="ECO:0000259" key="2">
    <source>
        <dbReference type="Pfam" id="PF00561"/>
    </source>
</evidence>